<evidence type="ECO:0000256" key="1">
    <source>
        <dbReference type="ARBA" id="ARBA00023015"/>
    </source>
</evidence>
<sequence length="221" mass="23565">MTSRTAGEGSTPRLRADAARNRAQVLAAARTAFRELGTAAPLDEIARRAGVNIATLYRRFPDREALIQQVVLDGFTLVLQAARDALDAAPQDPLAGIEGFLLRLVEERDTLVLPLIGGPVGTTPEAVEVQSQIGPVLEDLLAHARTQGAIRPDVTPVDLITTGALACRPLPYLPEEQATALATRHVHIFVDGLRPDGTRPLTAPPTHEELSAHVHAGPTQS</sequence>
<dbReference type="RefSeq" id="WP_369251288.1">
    <property type="nucleotide sequence ID" value="NZ_CP163443.1"/>
</dbReference>
<dbReference type="Gene3D" id="1.10.357.10">
    <property type="entry name" value="Tetracycline Repressor, domain 2"/>
    <property type="match status" value="1"/>
</dbReference>
<feature type="DNA-binding region" description="H-T-H motif" evidence="4">
    <location>
        <begin position="41"/>
        <end position="60"/>
    </location>
</feature>
<dbReference type="SUPFAM" id="SSF46689">
    <property type="entry name" value="Homeodomain-like"/>
    <property type="match status" value="1"/>
</dbReference>
<dbReference type="SUPFAM" id="SSF48498">
    <property type="entry name" value="Tetracyclin repressor-like, C-terminal domain"/>
    <property type="match status" value="1"/>
</dbReference>
<gene>
    <name evidence="7" type="ORF">AB5J53_44660</name>
</gene>
<evidence type="ECO:0000313" key="7">
    <source>
        <dbReference type="EMBL" id="XDQ58234.1"/>
    </source>
</evidence>
<evidence type="ECO:0000256" key="3">
    <source>
        <dbReference type="ARBA" id="ARBA00023163"/>
    </source>
</evidence>
<keyword evidence="1" id="KW-0805">Transcription regulation</keyword>
<evidence type="ECO:0000256" key="4">
    <source>
        <dbReference type="PROSITE-ProRule" id="PRU00335"/>
    </source>
</evidence>
<dbReference type="PANTHER" id="PTHR30055">
    <property type="entry name" value="HTH-TYPE TRANSCRIPTIONAL REGULATOR RUTR"/>
    <property type="match status" value="1"/>
</dbReference>
<dbReference type="Pfam" id="PF00440">
    <property type="entry name" value="TetR_N"/>
    <property type="match status" value="1"/>
</dbReference>
<evidence type="ECO:0000259" key="6">
    <source>
        <dbReference type="PROSITE" id="PS50977"/>
    </source>
</evidence>
<dbReference type="InterPro" id="IPR036271">
    <property type="entry name" value="Tet_transcr_reg_TetR-rel_C_sf"/>
</dbReference>
<dbReference type="InterPro" id="IPR050109">
    <property type="entry name" value="HTH-type_TetR-like_transc_reg"/>
</dbReference>
<dbReference type="InterPro" id="IPR001647">
    <property type="entry name" value="HTH_TetR"/>
</dbReference>
<dbReference type="GO" id="GO:0003700">
    <property type="term" value="F:DNA-binding transcription factor activity"/>
    <property type="evidence" value="ECO:0007669"/>
    <property type="project" value="TreeGrafter"/>
</dbReference>
<dbReference type="InterPro" id="IPR049445">
    <property type="entry name" value="TetR_SbtR-like_C"/>
</dbReference>
<dbReference type="AlphaFoldDB" id="A0AB39RYV2"/>
<dbReference type="Pfam" id="PF21597">
    <property type="entry name" value="TetR_C_43"/>
    <property type="match status" value="1"/>
</dbReference>
<evidence type="ECO:0000256" key="5">
    <source>
        <dbReference type="SAM" id="MobiDB-lite"/>
    </source>
</evidence>
<dbReference type="GO" id="GO:0000976">
    <property type="term" value="F:transcription cis-regulatory region binding"/>
    <property type="evidence" value="ECO:0007669"/>
    <property type="project" value="TreeGrafter"/>
</dbReference>
<dbReference type="PROSITE" id="PS50977">
    <property type="entry name" value="HTH_TETR_2"/>
    <property type="match status" value="1"/>
</dbReference>
<feature type="domain" description="HTH tetR-type" evidence="6">
    <location>
        <begin position="19"/>
        <end position="78"/>
    </location>
</feature>
<organism evidence="7">
    <name type="scientific">Streptomyces sp. R41</name>
    <dbReference type="NCBI Taxonomy" id="3238632"/>
    <lineage>
        <taxon>Bacteria</taxon>
        <taxon>Bacillati</taxon>
        <taxon>Actinomycetota</taxon>
        <taxon>Actinomycetes</taxon>
        <taxon>Kitasatosporales</taxon>
        <taxon>Streptomycetaceae</taxon>
        <taxon>Streptomyces</taxon>
    </lineage>
</organism>
<dbReference type="InterPro" id="IPR009057">
    <property type="entry name" value="Homeodomain-like_sf"/>
</dbReference>
<accession>A0AB39RYV2</accession>
<dbReference type="PANTHER" id="PTHR30055:SF234">
    <property type="entry name" value="HTH-TYPE TRANSCRIPTIONAL REGULATOR BETI"/>
    <property type="match status" value="1"/>
</dbReference>
<dbReference type="EMBL" id="CP163443">
    <property type="protein sequence ID" value="XDQ58234.1"/>
    <property type="molecule type" value="Genomic_DNA"/>
</dbReference>
<dbReference type="PRINTS" id="PR00455">
    <property type="entry name" value="HTHTETR"/>
</dbReference>
<evidence type="ECO:0000256" key="2">
    <source>
        <dbReference type="ARBA" id="ARBA00023125"/>
    </source>
</evidence>
<feature type="region of interest" description="Disordered" evidence="5">
    <location>
        <begin position="196"/>
        <end position="221"/>
    </location>
</feature>
<protein>
    <submittedName>
        <fullName evidence="7">TetR/AcrR family transcriptional regulator</fullName>
    </submittedName>
</protein>
<name>A0AB39RYV2_9ACTN</name>
<keyword evidence="2 4" id="KW-0238">DNA-binding</keyword>
<keyword evidence="3" id="KW-0804">Transcription</keyword>
<proteinExistence type="predicted"/>
<reference evidence="7" key="1">
    <citation type="submission" date="2024-07" db="EMBL/GenBank/DDBJ databases">
        <authorList>
            <person name="Yu S.T."/>
        </authorList>
    </citation>
    <scope>NUCLEOTIDE SEQUENCE</scope>
    <source>
        <strain evidence="7">R41</strain>
    </source>
</reference>